<dbReference type="OrthoDB" id="1930622at2759"/>
<dbReference type="OMA" id="MEVARNN"/>
<evidence type="ECO:0000256" key="1">
    <source>
        <dbReference type="ARBA" id="ARBA00006974"/>
    </source>
</evidence>
<evidence type="ECO:0000313" key="2">
    <source>
        <dbReference type="Proteomes" id="UP000189703"/>
    </source>
</evidence>
<reference evidence="3" key="1">
    <citation type="submission" date="2025-08" db="UniProtKB">
        <authorList>
            <consortium name="RefSeq"/>
        </authorList>
    </citation>
    <scope>IDENTIFICATION</scope>
</reference>
<gene>
    <name evidence="3" type="primary">LOC104586357</name>
</gene>
<dbReference type="KEGG" id="nnu:104586357"/>
<dbReference type="InterPro" id="IPR003676">
    <property type="entry name" value="SAUR_fam"/>
</dbReference>
<dbReference type="GeneID" id="104586357"/>
<proteinExistence type="inferred from homology"/>
<dbReference type="FunCoup" id="A0A1U7YPD0">
    <property type="interactions" value="224"/>
</dbReference>
<dbReference type="eggNOG" id="ENOG502S6EU">
    <property type="taxonomic scope" value="Eukaryota"/>
</dbReference>
<organism evidence="2 3">
    <name type="scientific">Nelumbo nucifera</name>
    <name type="common">Sacred lotus</name>
    <dbReference type="NCBI Taxonomy" id="4432"/>
    <lineage>
        <taxon>Eukaryota</taxon>
        <taxon>Viridiplantae</taxon>
        <taxon>Streptophyta</taxon>
        <taxon>Embryophyta</taxon>
        <taxon>Tracheophyta</taxon>
        <taxon>Spermatophyta</taxon>
        <taxon>Magnoliopsida</taxon>
        <taxon>Proteales</taxon>
        <taxon>Nelumbonaceae</taxon>
        <taxon>Nelumbo</taxon>
    </lineage>
</organism>
<dbReference type="Pfam" id="PF02519">
    <property type="entry name" value="Auxin_inducible"/>
    <property type="match status" value="1"/>
</dbReference>
<dbReference type="PANTHER" id="PTHR31374">
    <property type="entry name" value="AUXIN-INDUCED PROTEIN-LIKE-RELATED"/>
    <property type="match status" value="1"/>
</dbReference>
<accession>A0A1U7YPD0</accession>
<dbReference type="PANTHER" id="PTHR31374:SF153">
    <property type="entry name" value="AUXIN-RESPONSIVE PROTEIN SAUR36-LIKE"/>
    <property type="match status" value="1"/>
</dbReference>
<dbReference type="RefSeq" id="XP_010241860.1">
    <property type="nucleotide sequence ID" value="XM_010243558.1"/>
</dbReference>
<comment type="similarity">
    <text evidence="1">Belongs to the ARG7 family.</text>
</comment>
<dbReference type="Proteomes" id="UP000189703">
    <property type="component" value="Unplaced"/>
</dbReference>
<dbReference type="AlphaFoldDB" id="A0A1U7YPD0"/>
<name>A0A1U7YPD0_NELNU</name>
<sequence length="118" mass="13395">MPPKTTKHIVMLRRIKKKIKELATLSSPKKLSGDGVSDEEVNPAAMELPEDVKEGHFVVLAVDCDQPKRFVLELAYLSHPEFLKLLEQAEEEFGFNQKGALAIPCRPEDLQRILRDRS</sequence>
<protein>
    <submittedName>
        <fullName evidence="3">Auxin-responsive protein SAUR32-like</fullName>
    </submittedName>
</protein>
<evidence type="ECO:0000313" key="3">
    <source>
        <dbReference type="RefSeq" id="XP_010241860.1"/>
    </source>
</evidence>
<dbReference type="InParanoid" id="A0A1U7YPD0"/>
<dbReference type="GO" id="GO:0009733">
    <property type="term" value="P:response to auxin"/>
    <property type="evidence" value="ECO:0007669"/>
    <property type="project" value="InterPro"/>
</dbReference>
<keyword evidence="2" id="KW-1185">Reference proteome</keyword>